<proteinExistence type="predicted"/>
<accession>D7EBX5</accession>
<evidence type="ECO:0000313" key="2">
    <source>
        <dbReference type="EMBL" id="ADI75097.1"/>
    </source>
</evidence>
<sequence>MDKIVSIDWSMQRNGAYLVLGILFVLVGGVFYQLYRMDAYSDPIFSIPMFVLGGILIVYYFFSGAFVVNLSAGNKDYRYKIDGSHAKGEIADFFRTVRDAEEYYKNEK</sequence>
<keyword evidence="1" id="KW-1133">Transmembrane helix</keyword>
<keyword evidence="1" id="KW-0472">Membrane</keyword>
<feature type="transmembrane region" description="Helical" evidence="1">
    <location>
        <begin position="16"/>
        <end position="35"/>
    </location>
</feature>
<dbReference type="EMBL" id="CP002070">
    <property type="protein sequence ID" value="ADI75097.1"/>
    <property type="molecule type" value="Genomic_DNA"/>
</dbReference>
<keyword evidence="1" id="KW-0812">Transmembrane</keyword>
<evidence type="ECO:0000256" key="1">
    <source>
        <dbReference type="SAM" id="Phobius"/>
    </source>
</evidence>
<dbReference type="KEGG" id="mev:Metev_2279"/>
<dbReference type="HOGENOM" id="CLU_2191021_0_0_2"/>
<dbReference type="Proteomes" id="UP000000391">
    <property type="component" value="Plasmid pMETEV01"/>
</dbReference>
<geneLocation type="plasmid" evidence="2 3">
    <name>pMETEV01</name>
</geneLocation>
<dbReference type="AlphaFoldDB" id="D7EBX5"/>
<protein>
    <submittedName>
        <fullName evidence="2">Uncharacterized protein</fullName>
    </submittedName>
</protein>
<name>D7EBX5_METEZ</name>
<gene>
    <name evidence="2" type="ordered locus">Metev_2279</name>
</gene>
<keyword evidence="2" id="KW-0614">Plasmid</keyword>
<organism evidence="2 3">
    <name type="scientific">Methanohalobium evestigatum (strain ATCC BAA-1072 / DSM 3721 / NBRC 107634 / OCM 161 / Z-7303)</name>
    <dbReference type="NCBI Taxonomy" id="644295"/>
    <lineage>
        <taxon>Archaea</taxon>
        <taxon>Methanobacteriati</taxon>
        <taxon>Methanobacteriota</taxon>
        <taxon>Stenosarchaea group</taxon>
        <taxon>Methanomicrobia</taxon>
        <taxon>Methanosarcinales</taxon>
        <taxon>Methanosarcinaceae</taxon>
        <taxon>Methanohalobium</taxon>
    </lineage>
</organism>
<feature type="transmembrane region" description="Helical" evidence="1">
    <location>
        <begin position="47"/>
        <end position="70"/>
    </location>
</feature>
<evidence type="ECO:0000313" key="3">
    <source>
        <dbReference type="Proteomes" id="UP000000391"/>
    </source>
</evidence>
<reference evidence="2 3" key="1">
    <citation type="submission" date="2010-06" db="EMBL/GenBank/DDBJ databases">
        <title>Complete sequence plasmid of Methanohalobium evestigatum Z-7303.</title>
        <authorList>
            <consortium name="US DOE Joint Genome Institute"/>
            <person name="Lucas S."/>
            <person name="Copeland A."/>
            <person name="Lapidus A."/>
            <person name="Cheng J.-F."/>
            <person name="Bruce D."/>
            <person name="Goodwin L."/>
            <person name="Pitluck S."/>
            <person name="Saunders E."/>
            <person name="Detter J.C."/>
            <person name="Han C."/>
            <person name="Tapia R."/>
            <person name="Land M."/>
            <person name="Hauser L."/>
            <person name="Kyrpides N."/>
            <person name="Mikhailova N."/>
            <person name="Sieprawska-Lupa M."/>
            <person name="Whitman W.B."/>
            <person name="Anderson I."/>
            <person name="Woyke T."/>
        </authorList>
    </citation>
    <scope>NUCLEOTIDE SEQUENCE [LARGE SCALE GENOMIC DNA]</scope>
    <source>
        <strain evidence="3">ATCC BAA-1072 / DSM 3721 / NBRC 107634 / OCM 161 / Z-7303</strain>
        <plasmid evidence="3">Plasmid pMETEV01</plasmid>
    </source>
</reference>
<keyword evidence="3" id="KW-1185">Reference proteome</keyword>